<feature type="domain" description="Restriction endonuclease type II-like" evidence="3">
    <location>
        <begin position="1105"/>
        <end position="1199"/>
    </location>
</feature>
<feature type="coiled-coil region" evidence="1">
    <location>
        <begin position="658"/>
        <end position="685"/>
    </location>
</feature>
<evidence type="ECO:0000259" key="2">
    <source>
        <dbReference type="Pfam" id="PF11784"/>
    </source>
</evidence>
<dbReference type="Pfam" id="PF18741">
    <property type="entry name" value="MTES_1575"/>
    <property type="match status" value="1"/>
</dbReference>
<evidence type="ECO:0000259" key="3">
    <source>
        <dbReference type="Pfam" id="PF18741"/>
    </source>
</evidence>
<organism evidence="4 5">
    <name type="scientific">Hallerella succinigenes</name>
    <dbReference type="NCBI Taxonomy" id="1896222"/>
    <lineage>
        <taxon>Bacteria</taxon>
        <taxon>Pseudomonadati</taxon>
        <taxon>Fibrobacterota</taxon>
        <taxon>Fibrobacteria</taxon>
        <taxon>Fibrobacterales</taxon>
        <taxon>Fibrobacteraceae</taxon>
        <taxon>Hallerella</taxon>
    </lineage>
</organism>
<proteinExistence type="predicted"/>
<feature type="domain" description="DUF3320" evidence="2">
    <location>
        <begin position="1260"/>
        <end position="1288"/>
    </location>
</feature>
<reference evidence="4 5" key="1">
    <citation type="submission" date="2017-11" db="EMBL/GenBank/DDBJ databases">
        <title>Animal gut microbial communities from fecal samples from Wisconsin, USA.</title>
        <authorList>
            <person name="Neumann A."/>
        </authorList>
    </citation>
    <scope>NUCLEOTIDE SEQUENCE [LARGE SCALE GENOMIC DNA]</scope>
    <source>
        <strain evidence="4 5">UWS3</strain>
    </source>
</reference>
<feature type="coiled-coil region" evidence="1">
    <location>
        <begin position="434"/>
        <end position="461"/>
    </location>
</feature>
<evidence type="ECO:0000256" key="1">
    <source>
        <dbReference type="SAM" id="Coils"/>
    </source>
</evidence>
<sequence length="1362" mass="153477">MADALYQKLLKLRDASFDLSSKSRLLHVAPRAKYQTPLLAEDGIPFLEKWVYKPVALPLSIFAPTGAQFSQESQNALFADFRYAFRTMEEGTGEQNAFLAIGFLRAQSTAPLLLVPLQIDPKTLQVSLTESAPIENVPLRLKNKGVIDLPTAHDFWDGKTFDIRKYFAAVEECTQAVSGWKATSRGMFIGFYDKASLYAYQDTESANWKENATKEAMLSHLLSEEGFHVVESDLEESIPDELFNPVDHYFVHTLDSEASTALLEALSPENDIYAVEAPPGSAKEEFLANFISESVSNGQKVLLAYKKKASLVRFEKLWNPPHINYKDITLDKAREALSESRKALVDYNRASNMPILPGNSTLSEALQILGETGSRKKTWPDSTFAGVEKLNRENVHFVKNILQDLLETLERDDAKKALKAYRGVSLDSTNEFQCKNLSQKLKQAKAEFQTLETLAECVSKALFFNQAVNISELADVSKAISPDFNESTPAFDDWLLDSKDWETYEEALRALPDAGAAWSEFRRNGSPVYLDDAIDMQLGAAREVLKNNQDRTFKAFSEYYHNARKTLLRTLKNPKQGKKDADLLELTDKLIRLQDCKKLYMNTAALAGRLFGKSWQFEHTNWIVLAAKIQWFYDFRKKTEKTENASLSYAILSKYSQIKDQIRNADELRELCKSAEKNFKSLCEELGFDASVDCETVDEQAELISRWEASLRLLPLYTQIQHKRNELCKLGLAALENALIDERPNKNLLIQELSKFFSSLQIQRACKIFPAIFSSSPKAHSKRARDFREATDDLCTMNLRNAKDALQKNPKLLTILPIGQVAGVLPQQPELFDIAILLDAEAVPPLQAMPVLLRAKRAVLIGDSKLPTPPFPAIPGEDRHPGFMAPQLESILAYSLYKGAKLSFLSLNVLHKHPILIDYANRNFYSQKIRKLPPPNTEAHELHIVYEADLSQAIADAAAMHVEQHPMQSLGIIVFTEERRQSVFQAILKKIQEHPELGFFVSPKDILRDPYVRLPEEASGDYRDTLFICAEPNATIASQGLNTKLINVCATHALSSLRIFASEKAEKSSSPSAGVRAYAEFLQYVETSKSAEIFKTSPILTHLGEEIFTEINTGEIQLEKNWNYNGASVQFAVHDANNPGHFLIGIETDSGNDFLRNSVEDRHYLRFKMLDRLGWKIIPLWCPNWYRSTADEKGHILTTIAVEQSVAPPPREKSVKAEEEPELHVEPYKIIHPKIEGSVHDVPIPELASKLLILQMKFYVDAESPIHEKNLIRRVLHLHGLHRAGPAVVRAIKDGIAQGLAKKAFIKTGPFFYTITSKPVVLRDRSALPDEERKLAFISPEERALFPADADEQTIKQTLGLL</sequence>
<dbReference type="Pfam" id="PF11784">
    <property type="entry name" value="DUF3320"/>
    <property type="match status" value="1"/>
</dbReference>
<evidence type="ECO:0000313" key="4">
    <source>
        <dbReference type="EMBL" id="PJJ41956.1"/>
    </source>
</evidence>
<evidence type="ECO:0000313" key="5">
    <source>
        <dbReference type="Proteomes" id="UP000231134"/>
    </source>
</evidence>
<keyword evidence="1" id="KW-0175">Coiled coil</keyword>
<accession>A0A2M9A8A7</accession>
<dbReference type="EMBL" id="PGEX01000001">
    <property type="protein sequence ID" value="PJJ41956.1"/>
    <property type="molecule type" value="Genomic_DNA"/>
</dbReference>
<dbReference type="InterPro" id="IPR021754">
    <property type="entry name" value="DUF3320"/>
</dbReference>
<name>A0A2M9A8A7_9BACT</name>
<dbReference type="Proteomes" id="UP000231134">
    <property type="component" value="Unassembled WGS sequence"/>
</dbReference>
<protein>
    <submittedName>
        <fullName evidence="4">Uncharacterized protein DUF3320</fullName>
    </submittedName>
</protein>
<comment type="caution">
    <text evidence="4">The sequence shown here is derived from an EMBL/GenBank/DDBJ whole genome shotgun (WGS) entry which is preliminary data.</text>
</comment>
<gene>
    <name evidence="4" type="ORF">BGX16_1969</name>
</gene>
<dbReference type="InterPro" id="IPR049468">
    <property type="entry name" value="Restrct_endonuc-II-like_dom"/>
</dbReference>
<keyword evidence="5" id="KW-1185">Reference proteome</keyword>